<keyword evidence="6 7" id="KW-0472">Membrane</keyword>
<dbReference type="InterPro" id="IPR017475">
    <property type="entry name" value="EPS_sugar_tfrase"/>
</dbReference>
<feature type="transmembrane region" description="Helical" evidence="7">
    <location>
        <begin position="109"/>
        <end position="128"/>
    </location>
</feature>
<organism evidence="9 10">
    <name type="scientific">Candidatus Campbellbacteria bacterium CG22_combo_CG10-13_8_21_14_all_36_13</name>
    <dbReference type="NCBI Taxonomy" id="1974529"/>
    <lineage>
        <taxon>Bacteria</taxon>
        <taxon>Candidatus Campbelliibacteriota</taxon>
    </lineage>
</organism>
<evidence type="ECO:0000256" key="5">
    <source>
        <dbReference type="ARBA" id="ARBA00022989"/>
    </source>
</evidence>
<sequence length="449" mass="52074">MGISDKKEPLILLVGDIFMLYLSLWVALFLRYGNIPDSHILSTHIVPFSILFAVWIIVFFIAGLYEKHTLLLKSKIPDIVLSAQITNSIIAFLFFYFIPYFVITPKTNLFISLCFSFLFVIVWRNAYIKFFSVERRQKGILVGSGQELRDLEKEIDENNRYNIDLVSTIDLDTVDFSNFHKEIINRIYSAGVSIVIIDIKHEKLKPILPHLYNLIFSKIYFIDMHKVYEEIFDRIPLSLVRYSWFIENLSISPKATYDIIKRVIDIIFSFIFGLISLVFYPFVAIAIKINDGGPLFYVNERLGKNNRIIKIIKFRTMSGMDQGNDALKTENKVTGVGRFLRQSRIDELPQLWNVLRGDLSLIGPRPEIPALARVYEEEVPYYNVRHLIKPGLSGWAQIYQIDPPKFEKQSDATKTKLSYDLYYIKNRSILLDLVITLKTLKALISRVGV</sequence>
<dbReference type="AlphaFoldDB" id="A0A2H0DYV7"/>
<evidence type="ECO:0000256" key="3">
    <source>
        <dbReference type="ARBA" id="ARBA00022679"/>
    </source>
</evidence>
<evidence type="ECO:0000256" key="6">
    <source>
        <dbReference type="ARBA" id="ARBA00023136"/>
    </source>
</evidence>
<dbReference type="Pfam" id="PF02397">
    <property type="entry name" value="Bac_transf"/>
    <property type="match status" value="1"/>
</dbReference>
<keyword evidence="3" id="KW-0808">Transferase</keyword>
<dbReference type="GO" id="GO:0016780">
    <property type="term" value="F:phosphotransferase activity, for other substituted phosphate groups"/>
    <property type="evidence" value="ECO:0007669"/>
    <property type="project" value="TreeGrafter"/>
</dbReference>
<dbReference type="InterPro" id="IPR003362">
    <property type="entry name" value="Bact_transf"/>
</dbReference>
<feature type="transmembrane region" description="Helical" evidence="7">
    <location>
        <begin position="12"/>
        <end position="33"/>
    </location>
</feature>
<protein>
    <recommendedName>
        <fullName evidence="8">Bacterial sugar transferase domain-containing protein</fullName>
    </recommendedName>
</protein>
<dbReference type="Proteomes" id="UP000231143">
    <property type="component" value="Unassembled WGS sequence"/>
</dbReference>
<evidence type="ECO:0000313" key="9">
    <source>
        <dbReference type="EMBL" id="PIP86889.1"/>
    </source>
</evidence>
<feature type="transmembrane region" description="Helical" evidence="7">
    <location>
        <begin position="263"/>
        <end position="287"/>
    </location>
</feature>
<keyword evidence="4 7" id="KW-0812">Transmembrane</keyword>
<evidence type="ECO:0000256" key="1">
    <source>
        <dbReference type="ARBA" id="ARBA00004141"/>
    </source>
</evidence>
<keyword evidence="5 7" id="KW-1133">Transmembrane helix</keyword>
<feature type="transmembrane region" description="Helical" evidence="7">
    <location>
        <begin position="85"/>
        <end position="103"/>
    </location>
</feature>
<feature type="domain" description="Bacterial sugar transferase" evidence="8">
    <location>
        <begin position="261"/>
        <end position="444"/>
    </location>
</feature>
<accession>A0A2H0DYV7</accession>
<dbReference type="PANTHER" id="PTHR30576:SF0">
    <property type="entry name" value="UNDECAPRENYL-PHOSPHATE N-ACETYLGALACTOSAMINYL 1-PHOSPHATE TRANSFERASE-RELATED"/>
    <property type="match status" value="1"/>
</dbReference>
<name>A0A2H0DYV7_9BACT</name>
<feature type="transmembrane region" description="Helical" evidence="7">
    <location>
        <begin position="45"/>
        <end position="65"/>
    </location>
</feature>
<evidence type="ECO:0000313" key="10">
    <source>
        <dbReference type="Proteomes" id="UP000231143"/>
    </source>
</evidence>
<reference evidence="9 10" key="1">
    <citation type="submission" date="2017-09" db="EMBL/GenBank/DDBJ databases">
        <title>Depth-based differentiation of microbial function through sediment-hosted aquifers and enrichment of novel symbionts in the deep terrestrial subsurface.</title>
        <authorList>
            <person name="Probst A.J."/>
            <person name="Ladd B."/>
            <person name="Jarett J.K."/>
            <person name="Geller-Mcgrath D.E."/>
            <person name="Sieber C.M."/>
            <person name="Emerson J.B."/>
            <person name="Anantharaman K."/>
            <person name="Thomas B.C."/>
            <person name="Malmstrom R."/>
            <person name="Stieglmeier M."/>
            <person name="Klingl A."/>
            <person name="Woyke T."/>
            <person name="Ryan C.M."/>
            <person name="Banfield J.F."/>
        </authorList>
    </citation>
    <scope>NUCLEOTIDE SEQUENCE [LARGE SCALE GENOMIC DNA]</scope>
    <source>
        <strain evidence="9">CG22_combo_CG10-13_8_21_14_all_36_13</strain>
    </source>
</reference>
<evidence type="ECO:0000256" key="7">
    <source>
        <dbReference type="SAM" id="Phobius"/>
    </source>
</evidence>
<dbReference type="GO" id="GO:0016020">
    <property type="term" value="C:membrane"/>
    <property type="evidence" value="ECO:0007669"/>
    <property type="project" value="UniProtKB-SubCell"/>
</dbReference>
<evidence type="ECO:0000256" key="4">
    <source>
        <dbReference type="ARBA" id="ARBA00022692"/>
    </source>
</evidence>
<dbReference type="NCBIfam" id="TIGR03025">
    <property type="entry name" value="EPS_sugtrans"/>
    <property type="match status" value="1"/>
</dbReference>
<comment type="caution">
    <text evidence="9">The sequence shown here is derived from an EMBL/GenBank/DDBJ whole genome shotgun (WGS) entry which is preliminary data.</text>
</comment>
<evidence type="ECO:0000259" key="8">
    <source>
        <dbReference type="Pfam" id="PF02397"/>
    </source>
</evidence>
<gene>
    <name evidence="9" type="ORF">COW81_03195</name>
</gene>
<dbReference type="EMBL" id="PCTT01000043">
    <property type="protein sequence ID" value="PIP86889.1"/>
    <property type="molecule type" value="Genomic_DNA"/>
</dbReference>
<dbReference type="PANTHER" id="PTHR30576">
    <property type="entry name" value="COLANIC BIOSYNTHESIS UDP-GLUCOSE LIPID CARRIER TRANSFERASE"/>
    <property type="match status" value="1"/>
</dbReference>
<comment type="subcellular location">
    <subcellularLocation>
        <location evidence="1">Membrane</location>
        <topology evidence="1">Multi-pass membrane protein</topology>
    </subcellularLocation>
</comment>
<comment type="similarity">
    <text evidence="2">Belongs to the bacterial sugar transferase family.</text>
</comment>
<evidence type="ECO:0000256" key="2">
    <source>
        <dbReference type="ARBA" id="ARBA00006464"/>
    </source>
</evidence>
<proteinExistence type="inferred from homology"/>